<feature type="transmembrane region" description="Helical" evidence="2">
    <location>
        <begin position="97"/>
        <end position="114"/>
    </location>
</feature>
<keyword evidence="2" id="KW-0812">Transmembrane</keyword>
<protein>
    <recommendedName>
        <fullName evidence="1">Inner membrane protein</fullName>
    </recommendedName>
</protein>
<dbReference type="PANTHER" id="PTHR35813">
    <property type="entry name" value="INNER MEMBRANE PROTEIN YBAN"/>
    <property type="match status" value="1"/>
</dbReference>
<comment type="subcellular location">
    <subcellularLocation>
        <location evidence="1">Cell inner membrane</location>
        <topology evidence="1">Multi-pass membrane protein</topology>
    </subcellularLocation>
</comment>
<organism evidence="3 4">
    <name type="scientific">Shewanella electrica</name>
    <dbReference type="NCBI Taxonomy" id="515560"/>
    <lineage>
        <taxon>Bacteria</taxon>
        <taxon>Pseudomonadati</taxon>
        <taxon>Pseudomonadota</taxon>
        <taxon>Gammaproteobacteria</taxon>
        <taxon>Alteromonadales</taxon>
        <taxon>Shewanellaceae</taxon>
        <taxon>Shewanella</taxon>
    </lineage>
</organism>
<dbReference type="EMBL" id="JAKOGG010000005">
    <property type="protein sequence ID" value="MCS4556808.1"/>
    <property type="molecule type" value="Genomic_DNA"/>
</dbReference>
<dbReference type="RefSeq" id="WP_238896197.1">
    <property type="nucleotide sequence ID" value="NZ_JAKOGG010000005.1"/>
</dbReference>
<keyword evidence="2" id="KW-1133">Transmembrane helix</keyword>
<keyword evidence="1" id="KW-0997">Cell inner membrane</keyword>
<comment type="caution">
    <text evidence="3">The sequence shown here is derived from an EMBL/GenBank/DDBJ whole genome shotgun (WGS) entry which is preliminary data.</text>
</comment>
<dbReference type="Proteomes" id="UP001201549">
    <property type="component" value="Unassembled WGS sequence"/>
</dbReference>
<gene>
    <name evidence="3" type="ORF">L9G74_10170</name>
</gene>
<keyword evidence="1" id="KW-1003">Cell membrane</keyword>
<dbReference type="PIRSF" id="PIRSF016789">
    <property type="entry name" value="DUF454"/>
    <property type="match status" value="1"/>
</dbReference>
<feature type="transmembrane region" description="Helical" evidence="2">
    <location>
        <begin position="12"/>
        <end position="41"/>
    </location>
</feature>
<evidence type="ECO:0000313" key="3">
    <source>
        <dbReference type="EMBL" id="MCS4556808.1"/>
    </source>
</evidence>
<keyword evidence="4" id="KW-1185">Reference proteome</keyword>
<dbReference type="PANTHER" id="PTHR35813:SF1">
    <property type="entry name" value="INNER MEMBRANE PROTEIN YBAN"/>
    <property type="match status" value="1"/>
</dbReference>
<evidence type="ECO:0000256" key="1">
    <source>
        <dbReference type="PIRNR" id="PIRNR016789"/>
    </source>
</evidence>
<dbReference type="Pfam" id="PF04304">
    <property type="entry name" value="DUF454"/>
    <property type="match status" value="1"/>
</dbReference>
<proteinExistence type="predicted"/>
<keyword evidence="1 2" id="KW-0472">Membrane</keyword>
<reference evidence="3 4" key="1">
    <citation type="submission" date="2022-02" db="EMBL/GenBank/DDBJ databases">
        <authorList>
            <person name="Zhuang L."/>
        </authorList>
    </citation>
    <scope>NUCLEOTIDE SEQUENCE [LARGE SCALE GENOMIC DNA]</scope>
    <source>
        <strain evidence="3 4">C32</strain>
    </source>
</reference>
<sequence length="132" mass="14975">MIKRGFFLLSGLLAVALGVLGMFLPLLPTVPFLLLAGFCFARSSPRLHRWLHEHPWFKVPLADWNQNRVIRRPLKIRASIVAGLSFAFSIFIVPLWWVKLLLLCMFIALMVFLWRQNETSATTVAPGSVSAK</sequence>
<evidence type="ECO:0000313" key="4">
    <source>
        <dbReference type="Proteomes" id="UP001201549"/>
    </source>
</evidence>
<evidence type="ECO:0000256" key="2">
    <source>
        <dbReference type="SAM" id="Phobius"/>
    </source>
</evidence>
<accession>A0ABT2FKL7</accession>
<name>A0ABT2FKL7_9GAMM</name>
<dbReference type="InterPro" id="IPR007401">
    <property type="entry name" value="DUF454"/>
</dbReference>
<reference evidence="4" key="2">
    <citation type="submission" date="2023-07" db="EMBL/GenBank/DDBJ databases">
        <title>Shewanella mangrovi sp. nov., an acetaldehyde- degrading bacterium isolated from mangrove sediment.</title>
        <authorList>
            <person name="Liu Y."/>
        </authorList>
    </citation>
    <scope>NUCLEOTIDE SEQUENCE [LARGE SCALE GENOMIC DNA]</scope>
    <source>
        <strain evidence="4">C32</strain>
    </source>
</reference>